<feature type="domain" description="VOC" evidence="1">
    <location>
        <begin position="12"/>
        <end position="127"/>
    </location>
</feature>
<feature type="domain" description="VOC" evidence="1">
    <location>
        <begin position="141"/>
        <end position="263"/>
    </location>
</feature>
<dbReference type="InterPro" id="IPR037523">
    <property type="entry name" value="VOC_core"/>
</dbReference>
<organism evidence="2 3">
    <name type="scientific">Cellulomonas shaoxiangyii</name>
    <dbReference type="NCBI Taxonomy" id="2566013"/>
    <lineage>
        <taxon>Bacteria</taxon>
        <taxon>Bacillati</taxon>
        <taxon>Actinomycetota</taxon>
        <taxon>Actinomycetes</taxon>
        <taxon>Micrococcales</taxon>
        <taxon>Cellulomonadaceae</taxon>
        <taxon>Cellulomonas</taxon>
    </lineage>
</organism>
<dbReference type="AlphaFoldDB" id="A0A4P7SKF3"/>
<evidence type="ECO:0000259" key="1">
    <source>
        <dbReference type="PROSITE" id="PS51819"/>
    </source>
</evidence>
<dbReference type="InterPro" id="IPR052164">
    <property type="entry name" value="Anthracycline_SecMetBiosynth"/>
</dbReference>
<protein>
    <submittedName>
        <fullName evidence="2">VOC family protein</fullName>
    </submittedName>
</protein>
<dbReference type="OrthoDB" id="9793039at2"/>
<dbReference type="CDD" id="cd07247">
    <property type="entry name" value="SgaA_N_like"/>
    <property type="match status" value="1"/>
</dbReference>
<dbReference type="Gene3D" id="3.10.180.10">
    <property type="entry name" value="2,3-Dihydroxybiphenyl 1,2-Dioxygenase, domain 1"/>
    <property type="match status" value="2"/>
</dbReference>
<gene>
    <name evidence="2" type="ORF">E5225_15065</name>
</gene>
<keyword evidence="3" id="KW-1185">Reference proteome</keyword>
<dbReference type="KEGG" id="celz:E5225_15065"/>
<name>A0A4P7SKF3_9CELL</name>
<dbReference type="InterPro" id="IPR004360">
    <property type="entry name" value="Glyas_Fos-R_dOase_dom"/>
</dbReference>
<dbReference type="EMBL" id="CP039291">
    <property type="protein sequence ID" value="QCB94682.1"/>
    <property type="molecule type" value="Genomic_DNA"/>
</dbReference>
<sequence length="263" mass="27103">MTVNDSPWPAGVPAWADITVPDLAAAQRFYGGLLGWEFSQGRPETGGYVTASVDGRRVAGLLPASDASADDPAAWCLYLAVDDVTLAAEHAVAAGGQLIAGPMTVLGLGDIAVLADPVGAVFGLWQSGTHTGWDVTDVPGAFVWAEQMSQHPDVSRRFYTELFGYEQTDLSAPDFTYTSLAVGGSPAVGVGGYGAGVGADVPAAWTWYVAVPDVDAAARRVPEVGGSVVSGPEDTPYGRLVLAHGPAREVVALLEQPPADVPA</sequence>
<dbReference type="PROSITE" id="PS51819">
    <property type="entry name" value="VOC"/>
    <property type="match status" value="2"/>
</dbReference>
<dbReference type="PANTHER" id="PTHR33993">
    <property type="entry name" value="GLYOXALASE-RELATED"/>
    <property type="match status" value="1"/>
</dbReference>
<proteinExistence type="predicted"/>
<accession>A0A4P7SKF3</accession>
<evidence type="ECO:0000313" key="3">
    <source>
        <dbReference type="Proteomes" id="UP000296469"/>
    </source>
</evidence>
<dbReference type="InterPro" id="IPR029068">
    <property type="entry name" value="Glyas_Bleomycin-R_OHBP_Dase"/>
</dbReference>
<dbReference type="Proteomes" id="UP000296469">
    <property type="component" value="Chromosome"/>
</dbReference>
<evidence type="ECO:0000313" key="2">
    <source>
        <dbReference type="EMBL" id="QCB94682.1"/>
    </source>
</evidence>
<dbReference type="Pfam" id="PF00903">
    <property type="entry name" value="Glyoxalase"/>
    <property type="match status" value="2"/>
</dbReference>
<dbReference type="SUPFAM" id="SSF54593">
    <property type="entry name" value="Glyoxalase/Bleomycin resistance protein/Dihydroxybiphenyl dioxygenase"/>
    <property type="match status" value="2"/>
</dbReference>
<reference evidence="2 3" key="1">
    <citation type="submission" date="2019-04" db="EMBL/GenBank/DDBJ databases">
        <title>Isolation and identification of Cellulomonas shaoxiangyii sp. Nov. isolated from feces of the Tibetan antelopes (Pantholops hodgsonii) in the Qinghai-Tibet plateau of China.</title>
        <authorList>
            <person name="Tian Z."/>
        </authorList>
    </citation>
    <scope>NUCLEOTIDE SEQUENCE [LARGE SCALE GENOMIC DNA]</scope>
    <source>
        <strain evidence="2 3">Z28</strain>
    </source>
</reference>
<dbReference type="PANTHER" id="PTHR33993:SF14">
    <property type="entry name" value="GB|AAF24581.1"/>
    <property type="match status" value="1"/>
</dbReference>
<dbReference type="RefSeq" id="WP_135973647.1">
    <property type="nucleotide sequence ID" value="NZ_CP039291.1"/>
</dbReference>